<reference evidence="2" key="1">
    <citation type="journal article" date="2019" name="Int. J. Syst. Evol. Microbiol.">
        <title>The Global Catalogue of Microorganisms (GCM) 10K type strain sequencing project: providing services to taxonomists for standard genome sequencing and annotation.</title>
        <authorList>
            <consortium name="The Broad Institute Genomics Platform"/>
            <consortium name="The Broad Institute Genome Sequencing Center for Infectious Disease"/>
            <person name="Wu L."/>
            <person name="Ma J."/>
        </authorList>
    </citation>
    <scope>NUCLEOTIDE SEQUENCE [LARGE SCALE GENOMIC DNA]</scope>
    <source>
        <strain evidence="2">CGMCC 4.7177</strain>
    </source>
</reference>
<dbReference type="InterPro" id="IPR014710">
    <property type="entry name" value="RmlC-like_jellyroll"/>
</dbReference>
<evidence type="ECO:0000313" key="2">
    <source>
        <dbReference type="Proteomes" id="UP001595839"/>
    </source>
</evidence>
<comment type="caution">
    <text evidence="1">The sequence shown here is derived from an EMBL/GenBank/DDBJ whole genome shotgun (WGS) entry which is preliminary data.</text>
</comment>
<gene>
    <name evidence="1" type="ORF">ACFPIH_37755</name>
</gene>
<dbReference type="InterPro" id="IPR011051">
    <property type="entry name" value="RmlC_Cupin_sf"/>
</dbReference>
<name>A0ABV9AZ00_9ACTN</name>
<dbReference type="SUPFAM" id="SSF51182">
    <property type="entry name" value="RmlC-like cupins"/>
    <property type="match status" value="1"/>
</dbReference>
<protein>
    <recommendedName>
        <fullName evidence="3">Cupin domain-containing protein</fullName>
    </recommendedName>
</protein>
<dbReference type="RefSeq" id="WP_381169143.1">
    <property type="nucleotide sequence ID" value="NZ_JBHSFK010000031.1"/>
</dbReference>
<keyword evidence="2" id="KW-1185">Reference proteome</keyword>
<sequence>MHINKNDAPATVETPGYSGKWAELGDMHYAFETCANGYSMDDLLTAFPDRACPVEHWGYLFRGEVRVEYTDGGEEFLKSGDAFYIKPGHRPYMTAETELLQLTRVADHHHLVKTFTEAGVLGGGDSAQA</sequence>
<evidence type="ECO:0000313" key="1">
    <source>
        <dbReference type="EMBL" id="MFC4505163.1"/>
    </source>
</evidence>
<organism evidence="1 2">
    <name type="scientific">Streptomyces vulcanius</name>
    <dbReference type="NCBI Taxonomy" id="1441876"/>
    <lineage>
        <taxon>Bacteria</taxon>
        <taxon>Bacillati</taxon>
        <taxon>Actinomycetota</taxon>
        <taxon>Actinomycetes</taxon>
        <taxon>Kitasatosporales</taxon>
        <taxon>Streptomycetaceae</taxon>
        <taxon>Streptomyces</taxon>
    </lineage>
</organism>
<evidence type="ECO:0008006" key="3">
    <source>
        <dbReference type="Google" id="ProtNLM"/>
    </source>
</evidence>
<dbReference type="Proteomes" id="UP001595839">
    <property type="component" value="Unassembled WGS sequence"/>
</dbReference>
<dbReference type="EMBL" id="JBHSFK010000031">
    <property type="protein sequence ID" value="MFC4505163.1"/>
    <property type="molecule type" value="Genomic_DNA"/>
</dbReference>
<dbReference type="Gene3D" id="2.60.120.10">
    <property type="entry name" value="Jelly Rolls"/>
    <property type="match status" value="1"/>
</dbReference>
<accession>A0ABV9AZ00</accession>
<proteinExistence type="predicted"/>